<proteinExistence type="predicted"/>
<gene>
    <name evidence="1" type="primary">P0603C10.42</name>
</gene>
<dbReference type="AlphaFoldDB" id="Q652R7"/>
<reference evidence="2" key="1">
    <citation type="journal article" date="2005" name="Nature">
        <title>The map-based sequence of the rice genome.</title>
        <authorList>
            <consortium name="International rice genome sequencing project (IRGSP)"/>
            <person name="Matsumoto T."/>
            <person name="Wu J."/>
            <person name="Kanamori H."/>
            <person name="Katayose Y."/>
            <person name="Fujisawa M."/>
            <person name="Namiki N."/>
            <person name="Mizuno H."/>
            <person name="Yamamoto K."/>
            <person name="Antonio B.A."/>
            <person name="Baba T."/>
            <person name="Sakata K."/>
            <person name="Nagamura Y."/>
            <person name="Aoki H."/>
            <person name="Arikawa K."/>
            <person name="Arita K."/>
            <person name="Bito T."/>
            <person name="Chiden Y."/>
            <person name="Fujitsuka N."/>
            <person name="Fukunaka R."/>
            <person name="Hamada M."/>
            <person name="Harada C."/>
            <person name="Hayashi A."/>
            <person name="Hijishita S."/>
            <person name="Honda M."/>
            <person name="Hosokawa S."/>
            <person name="Ichikawa Y."/>
            <person name="Idonuma A."/>
            <person name="Iijima M."/>
            <person name="Ikeda M."/>
            <person name="Ikeno M."/>
            <person name="Ito K."/>
            <person name="Ito S."/>
            <person name="Ito T."/>
            <person name="Ito Y."/>
            <person name="Ito Y."/>
            <person name="Iwabuchi A."/>
            <person name="Kamiya K."/>
            <person name="Karasawa W."/>
            <person name="Kurita K."/>
            <person name="Katagiri S."/>
            <person name="Kikuta A."/>
            <person name="Kobayashi H."/>
            <person name="Kobayashi N."/>
            <person name="Machita K."/>
            <person name="Maehara T."/>
            <person name="Masukawa M."/>
            <person name="Mizubayashi T."/>
            <person name="Mukai Y."/>
            <person name="Nagasaki H."/>
            <person name="Nagata Y."/>
            <person name="Naito S."/>
            <person name="Nakashima M."/>
            <person name="Nakama Y."/>
            <person name="Nakamichi Y."/>
            <person name="Nakamura M."/>
            <person name="Meguro A."/>
            <person name="Negishi M."/>
            <person name="Ohta I."/>
            <person name="Ohta T."/>
            <person name="Okamoto M."/>
            <person name="Ono N."/>
            <person name="Saji S."/>
            <person name="Sakaguchi M."/>
            <person name="Sakai K."/>
            <person name="Shibata M."/>
            <person name="Shimokawa T."/>
            <person name="Song J."/>
            <person name="Takazaki Y."/>
            <person name="Terasawa K."/>
            <person name="Tsugane M."/>
            <person name="Tsuji K."/>
            <person name="Ueda S."/>
            <person name="Waki K."/>
            <person name="Yamagata H."/>
            <person name="Yamamoto M."/>
            <person name="Yamamoto S."/>
            <person name="Yamane H."/>
            <person name="Yoshiki S."/>
            <person name="Yoshihara R."/>
            <person name="Yukawa K."/>
            <person name="Zhong H."/>
            <person name="Yano M."/>
            <person name="Yuan Q."/>
            <person name="Ouyang S."/>
            <person name="Liu J."/>
            <person name="Jones K.M."/>
            <person name="Gansberger K."/>
            <person name="Moffat K."/>
            <person name="Hill J."/>
            <person name="Bera J."/>
            <person name="Fadrosh D."/>
            <person name="Jin S."/>
            <person name="Johri S."/>
            <person name="Kim M."/>
            <person name="Overton L."/>
            <person name="Reardon M."/>
            <person name="Tsitrin T."/>
            <person name="Vuong H."/>
            <person name="Weaver B."/>
            <person name="Ciecko A."/>
            <person name="Tallon L."/>
            <person name="Jackson J."/>
            <person name="Pai G."/>
            <person name="Aken S.V."/>
            <person name="Utterback T."/>
            <person name="Reidmuller S."/>
            <person name="Feldblyum T."/>
            <person name="Hsiao J."/>
            <person name="Zismann V."/>
            <person name="Iobst S."/>
            <person name="de Vazeille A.R."/>
            <person name="Buell C.R."/>
            <person name="Ying K."/>
            <person name="Li Y."/>
            <person name="Lu T."/>
            <person name="Huang Y."/>
            <person name="Zhao Q."/>
            <person name="Feng Q."/>
            <person name="Zhang L."/>
            <person name="Zhu J."/>
            <person name="Weng Q."/>
            <person name="Mu J."/>
            <person name="Lu Y."/>
            <person name="Fan D."/>
            <person name="Liu Y."/>
            <person name="Guan J."/>
            <person name="Zhang Y."/>
            <person name="Yu S."/>
            <person name="Liu X."/>
            <person name="Zhang Y."/>
            <person name="Hong G."/>
            <person name="Han B."/>
            <person name="Choisne N."/>
            <person name="Demange N."/>
            <person name="Orjeda G."/>
            <person name="Samain S."/>
            <person name="Cattolico L."/>
            <person name="Pelletier E."/>
            <person name="Couloux A."/>
            <person name="Segurens B."/>
            <person name="Wincker P."/>
            <person name="D'Hont A."/>
            <person name="Scarpelli C."/>
            <person name="Weissenbach J."/>
            <person name="Salanoubat M."/>
            <person name="Quetier F."/>
            <person name="Yu Y."/>
            <person name="Kim H.R."/>
            <person name="Rambo T."/>
            <person name="Currie J."/>
            <person name="Collura K."/>
            <person name="Luo M."/>
            <person name="Yang T."/>
            <person name="Ammiraju J.S.S."/>
            <person name="Engler F."/>
            <person name="Soderlund C."/>
            <person name="Wing R.A."/>
            <person name="Palmer L.E."/>
            <person name="de la Bastide M."/>
            <person name="Spiegel L."/>
            <person name="Nascimento L."/>
            <person name="Zutavern T."/>
            <person name="O'Shaughnessy A."/>
            <person name="Dike S."/>
            <person name="Dedhia N."/>
            <person name="Preston R."/>
            <person name="Balija V."/>
            <person name="McCombie W.R."/>
            <person name="Chow T."/>
            <person name="Chen H."/>
            <person name="Chung M."/>
            <person name="Chen C."/>
            <person name="Shaw J."/>
            <person name="Wu H."/>
            <person name="Hsiao K."/>
            <person name="Chao Y."/>
            <person name="Chu M."/>
            <person name="Cheng C."/>
            <person name="Hour A."/>
            <person name="Lee P."/>
            <person name="Lin S."/>
            <person name="Lin Y."/>
            <person name="Liou J."/>
            <person name="Liu S."/>
            <person name="Hsing Y."/>
            <person name="Raghuvanshi S."/>
            <person name="Mohanty A."/>
            <person name="Bharti A.K."/>
            <person name="Gaur A."/>
            <person name="Gupta V."/>
            <person name="Kumar D."/>
            <person name="Ravi V."/>
            <person name="Vij S."/>
            <person name="Kapur A."/>
            <person name="Khurana P."/>
            <person name="Khurana P."/>
            <person name="Khurana J.P."/>
            <person name="Tyagi A.K."/>
            <person name="Gaikwad K."/>
            <person name="Singh A."/>
            <person name="Dalal V."/>
            <person name="Srivastava S."/>
            <person name="Dixit A."/>
            <person name="Pal A.K."/>
            <person name="Ghazi I.A."/>
            <person name="Yadav M."/>
            <person name="Pandit A."/>
            <person name="Bhargava A."/>
            <person name="Sureshbabu K."/>
            <person name="Batra K."/>
            <person name="Sharma T.R."/>
            <person name="Mohapatra T."/>
            <person name="Singh N.K."/>
            <person name="Messing J."/>
            <person name="Nelson A.B."/>
            <person name="Fuks G."/>
            <person name="Kavchok S."/>
            <person name="Keizer G."/>
            <person name="Linton E."/>
            <person name="Llaca V."/>
            <person name="Song R."/>
            <person name="Tanyolac B."/>
            <person name="Young S."/>
            <person name="Ho-Il K."/>
            <person name="Hahn J.H."/>
            <person name="Sangsakoo G."/>
            <person name="Vanavichit A."/>
            <person name="de Mattos Luiz.A.T."/>
            <person name="Zimmer P.D."/>
            <person name="Malone G."/>
            <person name="Dellagostin O."/>
            <person name="de Oliveira A.C."/>
            <person name="Bevan M."/>
            <person name="Bancroft I."/>
            <person name="Minx P."/>
            <person name="Cordum H."/>
            <person name="Wilson R."/>
            <person name="Cheng Z."/>
            <person name="Jin W."/>
            <person name="Jiang J."/>
            <person name="Leong S.A."/>
            <person name="Iwama H."/>
            <person name="Gojobori T."/>
            <person name="Itoh T."/>
            <person name="Niimura Y."/>
            <person name="Fujii Y."/>
            <person name="Habara T."/>
            <person name="Sakai H."/>
            <person name="Sato Y."/>
            <person name="Wilson G."/>
            <person name="Kumar K."/>
            <person name="McCouch S."/>
            <person name="Juretic N."/>
            <person name="Hoen D."/>
            <person name="Wright S."/>
            <person name="Bruskiewich R."/>
            <person name="Bureau T."/>
            <person name="Miyao A."/>
            <person name="Hirochika H."/>
            <person name="Nishikawa T."/>
            <person name="Kadowaki K."/>
            <person name="Sugiura M."/>
            <person name="Burr B."/>
            <person name="Sasaki T."/>
        </authorList>
    </citation>
    <scope>NUCLEOTIDE SEQUENCE [LARGE SCALE GENOMIC DNA]</scope>
    <source>
        <strain evidence="2">cv. Nipponbare</strain>
    </source>
</reference>
<name>Q652R7_ORYSJ</name>
<reference evidence="2" key="2">
    <citation type="journal article" date="2008" name="Nucleic Acids Res.">
        <title>The rice annotation project database (RAP-DB): 2008 update.</title>
        <authorList>
            <consortium name="The rice annotation project (RAP)"/>
        </authorList>
    </citation>
    <scope>GENOME REANNOTATION</scope>
    <source>
        <strain evidence="2">cv. Nipponbare</strain>
    </source>
</reference>
<organism evidence="1 2">
    <name type="scientific">Oryza sativa subsp. japonica</name>
    <name type="common">Rice</name>
    <dbReference type="NCBI Taxonomy" id="39947"/>
    <lineage>
        <taxon>Eukaryota</taxon>
        <taxon>Viridiplantae</taxon>
        <taxon>Streptophyta</taxon>
        <taxon>Embryophyta</taxon>
        <taxon>Tracheophyta</taxon>
        <taxon>Spermatophyta</taxon>
        <taxon>Magnoliopsida</taxon>
        <taxon>Liliopsida</taxon>
        <taxon>Poales</taxon>
        <taxon>Poaceae</taxon>
        <taxon>BOP clade</taxon>
        <taxon>Oryzoideae</taxon>
        <taxon>Oryzeae</taxon>
        <taxon>Oryzinae</taxon>
        <taxon>Oryza</taxon>
        <taxon>Oryza sativa</taxon>
    </lineage>
</organism>
<protein>
    <submittedName>
        <fullName evidence="1">Uncharacterized protein</fullName>
    </submittedName>
</protein>
<evidence type="ECO:0000313" key="2">
    <source>
        <dbReference type="Proteomes" id="UP000000763"/>
    </source>
</evidence>
<dbReference type="Proteomes" id="UP000000763">
    <property type="component" value="Chromosome 6"/>
</dbReference>
<sequence>MGRHIFSFTKSPRIKRLFLRGWDNNLELARYEDQLQDISAKRLPKDKIPEILARSNPSGIVVTDIANAIPNLPGSRSAVHEACVRWIHRLPGCRSRFTAFRAKDVPFPPSCHRRKGSRHIASPLDLLADQSMVIATARRPRPYLCFRQTHLNTYPPSVYRFVSCVRKDVRI</sequence>
<accession>Q652R7</accession>
<evidence type="ECO:0000313" key="1">
    <source>
        <dbReference type="EMBL" id="BAD46200.1"/>
    </source>
</evidence>
<dbReference type="EMBL" id="AP005527">
    <property type="protein sequence ID" value="BAD46200.1"/>
    <property type="molecule type" value="Genomic_DNA"/>
</dbReference>